<dbReference type="Proteomes" id="UP000479526">
    <property type="component" value="Unassembled WGS sequence"/>
</dbReference>
<evidence type="ECO:0000313" key="2">
    <source>
        <dbReference type="EMBL" id="NAS27456.1"/>
    </source>
</evidence>
<gene>
    <name evidence="2" type="ORF">GT755_38040</name>
</gene>
<feature type="compositionally biased region" description="Polar residues" evidence="1">
    <location>
        <begin position="62"/>
        <end position="72"/>
    </location>
</feature>
<reference evidence="2 3" key="1">
    <citation type="submission" date="2020-01" db="EMBL/GenBank/DDBJ databases">
        <title>Herbidospora sp. NEAU-GS84 nov., a novel actinomycete isolated from soil.</title>
        <authorList>
            <person name="Han L."/>
        </authorList>
    </citation>
    <scope>NUCLEOTIDE SEQUENCE [LARGE SCALE GENOMIC DNA]</scope>
    <source>
        <strain evidence="2 3">NEAU-GS84</strain>
    </source>
</reference>
<evidence type="ECO:0000313" key="3">
    <source>
        <dbReference type="Proteomes" id="UP000479526"/>
    </source>
</evidence>
<dbReference type="AlphaFoldDB" id="A0A7C9NTH2"/>
<keyword evidence="3" id="KW-1185">Reference proteome</keyword>
<dbReference type="EMBL" id="WXEW01000018">
    <property type="protein sequence ID" value="NAS27456.1"/>
    <property type="molecule type" value="Genomic_DNA"/>
</dbReference>
<organism evidence="2 3">
    <name type="scientific">Herbidospora solisilvae</name>
    <dbReference type="NCBI Taxonomy" id="2696284"/>
    <lineage>
        <taxon>Bacteria</taxon>
        <taxon>Bacillati</taxon>
        <taxon>Actinomycetota</taxon>
        <taxon>Actinomycetes</taxon>
        <taxon>Streptosporangiales</taxon>
        <taxon>Streptosporangiaceae</taxon>
        <taxon>Herbidospora</taxon>
    </lineage>
</organism>
<comment type="caution">
    <text evidence="2">The sequence shown here is derived from an EMBL/GenBank/DDBJ whole genome shotgun (WGS) entry which is preliminary data.</text>
</comment>
<name>A0A7C9NTH2_9ACTN</name>
<dbReference type="RefSeq" id="WP_161484384.1">
    <property type="nucleotide sequence ID" value="NZ_WXEW01000018.1"/>
</dbReference>
<feature type="region of interest" description="Disordered" evidence="1">
    <location>
        <begin position="61"/>
        <end position="82"/>
    </location>
</feature>
<protein>
    <submittedName>
        <fullName evidence="2">Uncharacterized protein</fullName>
    </submittedName>
</protein>
<sequence>MTAADFDTARLTEATARLRAAAELVDHLAPLRRVITDADEELRAAMLQAADAGLSERAIAAQTGQAQPTVNRQLDGRRGGVTPPPPLHEVLWSYHRIASGLATLVLRLEGRRDLPDRAPSNAHVEPRGRVTQAATELEGVAQVLGHAAAAAEFSATAHHS</sequence>
<proteinExistence type="predicted"/>
<evidence type="ECO:0000256" key="1">
    <source>
        <dbReference type="SAM" id="MobiDB-lite"/>
    </source>
</evidence>
<accession>A0A7C9NTH2</accession>